<evidence type="ECO:0000313" key="2">
    <source>
        <dbReference type="Proteomes" id="UP000219573"/>
    </source>
</evidence>
<protein>
    <submittedName>
        <fullName evidence="1">Phage portal protein, HK97 family</fullName>
    </submittedName>
</protein>
<dbReference type="InterPro" id="IPR006427">
    <property type="entry name" value="Portal_HK97"/>
</dbReference>
<sequence length="384" mass="43775">MKVNIFKKVAKGLQVEANANRPKLMPSYRSGKPQFKDWNTERAINEGFKVSTYVYSCVYRIMKAVASVPLKVYEDGDYNPEHPLQVLLDDPHPFYSMQDIMERMAAHLYLGGNSIIQIVRLESKGGLPVELFPLNPDKVNPVPDQAKFISHYEYNIGDRIERLEAKDIIHDMFTDPANPYWGMSPLQAAAMIVDTDVEAVKWNKVTMQNRAVTDGVFAFKHDLTGAQYKEAKEHVREQYSAKGRGPWVLGNEVEYIPMSLSPTEMDFIESRKMTREDICSIFQVPPPMVGIYDKATLSNIETARKIFWLDGIIPYLKDVLDTLNKGLAREFGDNVEIKADTSMVKALQENLNEKVEAAYKFKQMGWSLEEINERLDLGFSKSKG</sequence>
<dbReference type="Proteomes" id="UP000219573">
    <property type="component" value="Unassembled WGS sequence"/>
</dbReference>
<keyword evidence="2" id="KW-1185">Reference proteome</keyword>
<accession>A0A285IGS4</accession>
<dbReference type="EMBL" id="OBDZ01000041">
    <property type="protein sequence ID" value="SNY46286.1"/>
    <property type="molecule type" value="Genomic_DNA"/>
</dbReference>
<organism evidence="1 2">
    <name type="scientific">Orenia metallireducens</name>
    <dbReference type="NCBI Taxonomy" id="1413210"/>
    <lineage>
        <taxon>Bacteria</taxon>
        <taxon>Bacillati</taxon>
        <taxon>Bacillota</taxon>
        <taxon>Clostridia</taxon>
        <taxon>Halanaerobiales</taxon>
        <taxon>Halobacteroidaceae</taxon>
        <taxon>Orenia</taxon>
    </lineage>
</organism>
<gene>
    <name evidence="1" type="ORF">SAMN06265827_14126</name>
</gene>
<dbReference type="STRING" id="1413210.U472_09445"/>
<dbReference type="AlphaFoldDB" id="A0A285IGS4"/>
<evidence type="ECO:0000313" key="1">
    <source>
        <dbReference type="EMBL" id="SNY46286.1"/>
    </source>
</evidence>
<reference evidence="2" key="1">
    <citation type="submission" date="2017-09" db="EMBL/GenBank/DDBJ databases">
        <authorList>
            <person name="Varghese N."/>
            <person name="Submissions S."/>
        </authorList>
    </citation>
    <scope>NUCLEOTIDE SEQUENCE [LARGE SCALE GENOMIC DNA]</scope>
    <source>
        <strain evidence="2">MSL47</strain>
    </source>
</reference>
<dbReference type="Pfam" id="PF04860">
    <property type="entry name" value="Phage_portal"/>
    <property type="match status" value="1"/>
</dbReference>
<dbReference type="NCBIfam" id="TIGR01537">
    <property type="entry name" value="portal_HK97"/>
    <property type="match status" value="1"/>
</dbReference>
<name>A0A285IGS4_9FIRM</name>
<dbReference type="InterPro" id="IPR006944">
    <property type="entry name" value="Phage/GTA_portal"/>
</dbReference>
<proteinExistence type="predicted"/>